<dbReference type="Proteomes" id="UP001055879">
    <property type="component" value="Linkage Group LG11"/>
</dbReference>
<gene>
    <name evidence="1" type="ORF">L6452_32327</name>
</gene>
<comment type="caution">
    <text evidence="1">The sequence shown here is derived from an EMBL/GenBank/DDBJ whole genome shotgun (WGS) entry which is preliminary data.</text>
</comment>
<reference evidence="1 2" key="2">
    <citation type="journal article" date="2022" name="Mol. Ecol. Resour.">
        <title>The genomes of chicory, endive, great burdock and yacon provide insights into Asteraceae paleo-polyploidization history and plant inulin production.</title>
        <authorList>
            <person name="Fan W."/>
            <person name="Wang S."/>
            <person name="Wang H."/>
            <person name="Wang A."/>
            <person name="Jiang F."/>
            <person name="Liu H."/>
            <person name="Zhao H."/>
            <person name="Xu D."/>
            <person name="Zhang Y."/>
        </authorList>
    </citation>
    <scope>NUCLEOTIDE SEQUENCE [LARGE SCALE GENOMIC DNA]</scope>
    <source>
        <strain evidence="2">cv. Niubang</strain>
    </source>
</reference>
<evidence type="ECO:0000313" key="1">
    <source>
        <dbReference type="EMBL" id="KAI3692510.1"/>
    </source>
</evidence>
<protein>
    <submittedName>
        <fullName evidence="1">Uncharacterized protein</fullName>
    </submittedName>
</protein>
<sequence length="106" mass="11659">MPIILVVSCPLVVVSFDKAKSSTKKCVSHALPIASKTSHFRLVNGPDPISRLNIFTFFLPQNPLSQPETSVTLFPSNSLFFFSILGFSLFSSLRDSPSTKLPSQTR</sequence>
<accession>A0ACB8Z465</accession>
<reference evidence="2" key="1">
    <citation type="journal article" date="2022" name="Mol. Ecol. Resour.">
        <title>The genomes of chicory, endive, great burdock and yacon provide insights into Asteraceae palaeo-polyploidization history and plant inulin production.</title>
        <authorList>
            <person name="Fan W."/>
            <person name="Wang S."/>
            <person name="Wang H."/>
            <person name="Wang A."/>
            <person name="Jiang F."/>
            <person name="Liu H."/>
            <person name="Zhao H."/>
            <person name="Xu D."/>
            <person name="Zhang Y."/>
        </authorList>
    </citation>
    <scope>NUCLEOTIDE SEQUENCE [LARGE SCALE GENOMIC DNA]</scope>
    <source>
        <strain evidence="2">cv. Niubang</strain>
    </source>
</reference>
<name>A0ACB8Z465_ARCLA</name>
<proteinExistence type="predicted"/>
<organism evidence="1 2">
    <name type="scientific">Arctium lappa</name>
    <name type="common">Greater burdock</name>
    <name type="synonym">Lappa major</name>
    <dbReference type="NCBI Taxonomy" id="4217"/>
    <lineage>
        <taxon>Eukaryota</taxon>
        <taxon>Viridiplantae</taxon>
        <taxon>Streptophyta</taxon>
        <taxon>Embryophyta</taxon>
        <taxon>Tracheophyta</taxon>
        <taxon>Spermatophyta</taxon>
        <taxon>Magnoliopsida</taxon>
        <taxon>eudicotyledons</taxon>
        <taxon>Gunneridae</taxon>
        <taxon>Pentapetalae</taxon>
        <taxon>asterids</taxon>
        <taxon>campanulids</taxon>
        <taxon>Asterales</taxon>
        <taxon>Asteraceae</taxon>
        <taxon>Carduoideae</taxon>
        <taxon>Cardueae</taxon>
        <taxon>Arctiinae</taxon>
        <taxon>Arctium</taxon>
    </lineage>
</organism>
<keyword evidence="2" id="KW-1185">Reference proteome</keyword>
<evidence type="ECO:0000313" key="2">
    <source>
        <dbReference type="Proteomes" id="UP001055879"/>
    </source>
</evidence>
<dbReference type="EMBL" id="CM042057">
    <property type="protein sequence ID" value="KAI3692510.1"/>
    <property type="molecule type" value="Genomic_DNA"/>
</dbReference>